<comment type="caution">
    <text evidence="2">The sequence shown here is derived from an EMBL/GenBank/DDBJ whole genome shotgun (WGS) entry which is preliminary data.</text>
</comment>
<proteinExistence type="predicted"/>
<dbReference type="Pfam" id="PF04020">
    <property type="entry name" value="Phage_holin_4_2"/>
    <property type="match status" value="1"/>
</dbReference>
<keyword evidence="1" id="KW-0472">Membrane</keyword>
<dbReference type="EMBL" id="JBGQPK010000009">
    <property type="protein sequence ID" value="MFL2028733.1"/>
    <property type="molecule type" value="Genomic_DNA"/>
</dbReference>
<evidence type="ECO:0000313" key="3">
    <source>
        <dbReference type="Proteomes" id="UP001625389"/>
    </source>
</evidence>
<keyword evidence="1" id="KW-1133">Transmembrane helix</keyword>
<dbReference type="InterPro" id="IPR007165">
    <property type="entry name" value="Phage_holin_4_2"/>
</dbReference>
<keyword evidence="3" id="KW-1185">Reference proteome</keyword>
<gene>
    <name evidence="2" type="ORF">ACEN34_03790</name>
</gene>
<keyword evidence="1" id="KW-0812">Transmembrane</keyword>
<evidence type="ECO:0000256" key="1">
    <source>
        <dbReference type="SAM" id="Phobius"/>
    </source>
</evidence>
<dbReference type="PANTHER" id="PTHR37309">
    <property type="entry name" value="SLR0284 PROTEIN"/>
    <property type="match status" value="1"/>
</dbReference>
<feature type="transmembrane region" description="Helical" evidence="1">
    <location>
        <begin position="54"/>
        <end position="74"/>
    </location>
</feature>
<sequence length="116" mass="12391">MGFWKRVLVNALIFLALAGFLPHMIFVSSIWMALGASLVLGILNALIKPILTILSLPITILTLGLFSVVINAVMLQLTALFVGSGFAFSGFGASILAAVIISVVNAIISDRFMRQK</sequence>
<dbReference type="PANTHER" id="PTHR37309:SF1">
    <property type="entry name" value="SLR0284 PROTEIN"/>
    <property type="match status" value="1"/>
</dbReference>
<feature type="transmembrane region" description="Helical" evidence="1">
    <location>
        <begin position="86"/>
        <end position="108"/>
    </location>
</feature>
<name>A0ABW8UAL3_9LACO</name>
<protein>
    <submittedName>
        <fullName evidence="2">Phage holin family protein</fullName>
    </submittedName>
</protein>
<reference evidence="2 3" key="1">
    <citation type="submission" date="2024-08" db="EMBL/GenBank/DDBJ databases">
        <authorList>
            <person name="Arias E."/>
        </authorList>
    </citation>
    <scope>NUCLEOTIDE SEQUENCE [LARGE SCALE GENOMIC DNA]</scope>
    <source>
        <strain evidence="2 3">FAM 25317</strain>
    </source>
</reference>
<feature type="transmembrane region" description="Helical" evidence="1">
    <location>
        <begin position="30"/>
        <end position="47"/>
    </location>
</feature>
<feature type="transmembrane region" description="Helical" evidence="1">
    <location>
        <begin position="7"/>
        <end position="24"/>
    </location>
</feature>
<evidence type="ECO:0000313" key="2">
    <source>
        <dbReference type="EMBL" id="MFL2028733.1"/>
    </source>
</evidence>
<organism evidence="2 3">
    <name type="scientific">Loigolactobacillus zhaoyuanensis</name>
    <dbReference type="NCBI Taxonomy" id="2486017"/>
    <lineage>
        <taxon>Bacteria</taxon>
        <taxon>Bacillati</taxon>
        <taxon>Bacillota</taxon>
        <taxon>Bacilli</taxon>
        <taxon>Lactobacillales</taxon>
        <taxon>Lactobacillaceae</taxon>
        <taxon>Loigolactobacillus</taxon>
    </lineage>
</organism>
<accession>A0ABW8UAL3</accession>
<dbReference type="RefSeq" id="WP_407137054.1">
    <property type="nucleotide sequence ID" value="NZ_JBGQPK010000009.1"/>
</dbReference>
<dbReference type="Proteomes" id="UP001625389">
    <property type="component" value="Unassembled WGS sequence"/>
</dbReference>